<evidence type="ECO:0000256" key="1">
    <source>
        <dbReference type="ARBA" id="ARBA00004477"/>
    </source>
</evidence>
<evidence type="ECO:0000256" key="7">
    <source>
        <dbReference type="ARBA" id="ARBA00022989"/>
    </source>
</evidence>
<dbReference type="PANTHER" id="PTHR13121:SF0">
    <property type="entry name" value="PHOSPHATIDYLINOSITOL GLYCAN ANCHOR BIOSYNTHESIS CLASS U PROTEIN"/>
    <property type="match status" value="1"/>
</dbReference>
<keyword evidence="7 10" id="KW-1133">Transmembrane helix</keyword>
<dbReference type="Pfam" id="PF06728">
    <property type="entry name" value="PIG-U"/>
    <property type="match status" value="1"/>
</dbReference>
<feature type="transmembrane region" description="Helical" evidence="10">
    <location>
        <begin position="122"/>
        <end position="139"/>
    </location>
</feature>
<evidence type="ECO:0000313" key="11">
    <source>
        <dbReference type="EMBL" id="CAE4614813.1"/>
    </source>
</evidence>
<evidence type="ECO:0000256" key="2">
    <source>
        <dbReference type="ARBA" id="ARBA00004687"/>
    </source>
</evidence>
<keyword evidence="8 10" id="KW-0472">Membrane</keyword>
<accession>A0A7S4RHP4</accession>
<feature type="transmembrane region" description="Helical" evidence="10">
    <location>
        <begin position="49"/>
        <end position="67"/>
    </location>
</feature>
<feature type="region of interest" description="Disordered" evidence="9">
    <location>
        <begin position="330"/>
        <end position="356"/>
    </location>
</feature>
<name>A0A7S4RHP4_9STRA</name>
<feature type="region of interest" description="Disordered" evidence="9">
    <location>
        <begin position="1"/>
        <end position="41"/>
    </location>
</feature>
<evidence type="ECO:0000256" key="4">
    <source>
        <dbReference type="ARBA" id="ARBA00022502"/>
    </source>
</evidence>
<evidence type="ECO:0000256" key="5">
    <source>
        <dbReference type="ARBA" id="ARBA00022692"/>
    </source>
</evidence>
<feature type="transmembrane region" description="Helical" evidence="10">
    <location>
        <begin position="407"/>
        <end position="431"/>
    </location>
</feature>
<comment type="subcellular location">
    <subcellularLocation>
        <location evidence="1">Endoplasmic reticulum membrane</location>
        <topology evidence="1">Multi-pass membrane protein</topology>
    </subcellularLocation>
</comment>
<proteinExistence type="inferred from homology"/>
<feature type="transmembrane region" description="Helical" evidence="10">
    <location>
        <begin position="473"/>
        <end position="492"/>
    </location>
</feature>
<feature type="compositionally biased region" description="Basic and acidic residues" evidence="9">
    <location>
        <begin position="251"/>
        <end position="262"/>
    </location>
</feature>
<evidence type="ECO:0000256" key="10">
    <source>
        <dbReference type="SAM" id="Phobius"/>
    </source>
</evidence>
<evidence type="ECO:0000256" key="9">
    <source>
        <dbReference type="SAM" id="MobiDB-lite"/>
    </source>
</evidence>
<dbReference type="GO" id="GO:0016255">
    <property type="term" value="P:attachment of GPI anchor to protein"/>
    <property type="evidence" value="ECO:0007669"/>
    <property type="project" value="InterPro"/>
</dbReference>
<organism evidence="11">
    <name type="scientific">Ditylum brightwellii</name>
    <dbReference type="NCBI Taxonomy" id="49249"/>
    <lineage>
        <taxon>Eukaryota</taxon>
        <taxon>Sar</taxon>
        <taxon>Stramenopiles</taxon>
        <taxon>Ochrophyta</taxon>
        <taxon>Bacillariophyta</taxon>
        <taxon>Mediophyceae</taxon>
        <taxon>Lithodesmiophycidae</taxon>
        <taxon>Lithodesmiales</taxon>
        <taxon>Lithodesmiaceae</taxon>
        <taxon>Ditylum</taxon>
    </lineage>
</organism>
<comment type="similarity">
    <text evidence="3">Belongs to the PIGU family.</text>
</comment>
<dbReference type="GO" id="GO:0006506">
    <property type="term" value="P:GPI anchor biosynthetic process"/>
    <property type="evidence" value="ECO:0007669"/>
    <property type="project" value="UniProtKB-UniPathway"/>
</dbReference>
<protein>
    <recommendedName>
        <fullName evidence="12">GPI transamidase subunit PIG-U</fullName>
    </recommendedName>
</protein>
<feature type="transmembrane region" description="Helical" evidence="10">
    <location>
        <begin position="370"/>
        <end position="395"/>
    </location>
</feature>
<gene>
    <name evidence="11" type="ORF">DBRI00130_LOCUS18894</name>
</gene>
<evidence type="ECO:0000256" key="6">
    <source>
        <dbReference type="ARBA" id="ARBA00022824"/>
    </source>
</evidence>
<dbReference type="PANTHER" id="PTHR13121">
    <property type="entry name" value="GPI TRANSAMIDASE COMPONENT PIG-U"/>
    <property type="match status" value="1"/>
</dbReference>
<keyword evidence="6" id="KW-0256">Endoplasmic reticulum</keyword>
<evidence type="ECO:0000256" key="3">
    <source>
        <dbReference type="ARBA" id="ARBA00010026"/>
    </source>
</evidence>
<keyword evidence="5 10" id="KW-0812">Transmembrane</keyword>
<feature type="compositionally biased region" description="Polar residues" evidence="9">
    <location>
        <begin position="234"/>
        <end position="247"/>
    </location>
</feature>
<dbReference type="InterPro" id="IPR009600">
    <property type="entry name" value="PIG-U"/>
</dbReference>
<evidence type="ECO:0000256" key="8">
    <source>
        <dbReference type="ARBA" id="ARBA00023136"/>
    </source>
</evidence>
<dbReference type="AlphaFoldDB" id="A0A7S4RHP4"/>
<feature type="transmembrane region" description="Helical" evidence="10">
    <location>
        <begin position="146"/>
        <end position="167"/>
    </location>
</feature>
<reference evidence="11" key="1">
    <citation type="submission" date="2021-01" db="EMBL/GenBank/DDBJ databases">
        <authorList>
            <person name="Corre E."/>
            <person name="Pelletier E."/>
            <person name="Niang G."/>
            <person name="Scheremetjew M."/>
            <person name="Finn R."/>
            <person name="Kale V."/>
            <person name="Holt S."/>
            <person name="Cochrane G."/>
            <person name="Meng A."/>
            <person name="Brown T."/>
            <person name="Cohen L."/>
        </authorList>
    </citation>
    <scope>NUCLEOTIDE SEQUENCE</scope>
    <source>
        <strain evidence="11">GSO104</strain>
    </source>
</reference>
<feature type="region of interest" description="Disordered" evidence="9">
    <location>
        <begin position="210"/>
        <end position="265"/>
    </location>
</feature>
<dbReference type="UniPathway" id="UPA00196"/>
<sequence>MKSIQTEVNGNGANHDNQESKQPSSSTITQSREGKRNTTASSMTKTTKLWLVIFTSIRLFLVLNIGIPNGLSFYLNNTAWKSALVDPLYTLRHLREGQSLLNLYTITSSGGGTFDTAYTGRLFHLPPMILALFQPILFLESTYVQNVCFGLLLMMVDLAIAFCLYDIGCKVLVYVKHDDVFLWERDLEKKMHFTIHPKRAWLFGGTEFMSSSSSSEKEKQEGKNTEGQLEEMNEINTISSNKVSNKTPDPPAHDNQHKPKEDDIPDPIMSIHDLPQMCALVYYCNPIPILASCGNESFSFQNICYLFLLLALRESMFWKEDIFSVEECQNDKENNDSNNNGEIQKEQQQQSVVNCDGDDSKQIRGHASTAAFYLALASYMEIFPCVYIIPIALLLRSGVKNEQGKKQAMIACIAFFILWSICLQFLSASLVGSKNWPVVMMKTYGYSHGFVDSSPNLGLLWYFFIQTFGRFRLYYIIVFAGLPYIFISPICARLHRYPFEMVGASDSFSVVGLCGGV</sequence>
<comment type="pathway">
    <text evidence="2">Glycolipid biosynthesis; glycosylphosphatidylinositol-anchor biosynthesis.</text>
</comment>
<dbReference type="GO" id="GO:0042765">
    <property type="term" value="C:GPI-anchor transamidase complex"/>
    <property type="evidence" value="ECO:0007669"/>
    <property type="project" value="InterPro"/>
</dbReference>
<evidence type="ECO:0008006" key="12">
    <source>
        <dbReference type="Google" id="ProtNLM"/>
    </source>
</evidence>
<keyword evidence="4" id="KW-0337">GPI-anchor biosynthesis</keyword>
<dbReference type="EMBL" id="HBNS01023939">
    <property type="protein sequence ID" value="CAE4614813.1"/>
    <property type="molecule type" value="Transcribed_RNA"/>
</dbReference>
<feature type="compositionally biased region" description="Basic and acidic residues" evidence="9">
    <location>
        <begin position="215"/>
        <end position="224"/>
    </location>
</feature>